<dbReference type="PROSITE" id="PS51517">
    <property type="entry name" value="NDT80"/>
    <property type="match status" value="1"/>
</dbReference>
<feature type="compositionally biased region" description="Polar residues" evidence="3">
    <location>
        <begin position="68"/>
        <end position="79"/>
    </location>
</feature>
<feature type="compositionally biased region" description="Low complexity" evidence="3">
    <location>
        <begin position="372"/>
        <end position="384"/>
    </location>
</feature>
<accession>A0AAD7XW33</accession>
<dbReference type="GO" id="GO:0000228">
    <property type="term" value="C:nuclear chromosome"/>
    <property type="evidence" value="ECO:0007669"/>
    <property type="project" value="TreeGrafter"/>
</dbReference>
<evidence type="ECO:0000256" key="3">
    <source>
        <dbReference type="SAM" id="MobiDB-lite"/>
    </source>
</evidence>
<feature type="domain" description="NDT80" evidence="4">
    <location>
        <begin position="123"/>
        <end position="366"/>
    </location>
</feature>
<feature type="compositionally biased region" description="Polar residues" evidence="3">
    <location>
        <begin position="125"/>
        <end position="138"/>
    </location>
</feature>
<dbReference type="InterPro" id="IPR037141">
    <property type="entry name" value="NDT80_DNA-bd_dom_sf"/>
</dbReference>
<evidence type="ECO:0000256" key="1">
    <source>
        <dbReference type="ARBA" id="ARBA00023125"/>
    </source>
</evidence>
<dbReference type="InterPro" id="IPR052605">
    <property type="entry name" value="Fungal_trans_regulator"/>
</dbReference>
<feature type="compositionally biased region" description="Pro residues" evidence="3">
    <location>
        <begin position="498"/>
        <end position="512"/>
    </location>
</feature>
<dbReference type="SUPFAM" id="SSF49417">
    <property type="entry name" value="p53-like transcription factors"/>
    <property type="match status" value="1"/>
</dbReference>
<proteinExistence type="predicted"/>
<evidence type="ECO:0000313" key="6">
    <source>
        <dbReference type="Proteomes" id="UP001234581"/>
    </source>
</evidence>
<dbReference type="Pfam" id="PF05224">
    <property type="entry name" value="NDT80_PhoG"/>
    <property type="match status" value="1"/>
</dbReference>
<dbReference type="Proteomes" id="UP001234581">
    <property type="component" value="Unassembled WGS sequence"/>
</dbReference>
<dbReference type="GO" id="GO:0003677">
    <property type="term" value="F:DNA binding"/>
    <property type="evidence" value="ECO:0007669"/>
    <property type="project" value="UniProtKB-KW"/>
</dbReference>
<feature type="compositionally biased region" description="Pro residues" evidence="3">
    <location>
        <begin position="42"/>
        <end position="56"/>
    </location>
</feature>
<dbReference type="RefSeq" id="XP_058341543.1">
    <property type="nucleotide sequence ID" value="XM_058487721.1"/>
</dbReference>
<keyword evidence="1 2" id="KW-0238">DNA-binding</keyword>
<feature type="region of interest" description="Disordered" evidence="3">
    <location>
        <begin position="363"/>
        <end position="548"/>
    </location>
</feature>
<dbReference type="EMBL" id="JARTCD010000038">
    <property type="protein sequence ID" value="KAJ8656630.1"/>
    <property type="molecule type" value="Genomic_DNA"/>
</dbReference>
<sequence length="548" mass="59658">MQDNKWSPSQDPPHGYMALSNTNYPSYRDPAAVATAGAAGAPPQPQPQPPTIPQPPHTGEGSIHGLMSMTQPATPQPESVSLPPTPLGDKSPQSTTSGGGGPGAGVANATPGAGAVRPMIPTRPASFSGTTTTTNAFSSHPYPDYVNRKRRTESIFSFEMGPTFSSTKQLEELYSLDQSNRYQIQLHAKMDRGFFRAEQDWACYRRNYFQVSSTFDVHGVNYMLQGSEVPCLLRTSQNEILQIEYFSIGVSARVTGNPDKKIELVQHTPKRDKGPQMIPKPQAIRAGGNLHLASVGSNHHIATFERMQFKTATANNGKRRAAQQYYEIVIELYGNTAQGQEICVATCYSAPLVVRGRSPGHYADSHTRYRHSSVASSSSATSSQHPPPPPPPPLQLPTSPPVNDLTPYYYDYSSPHPPHHSPYPPPPTSSSAPDSYFQRPENKISMPPPPPVMSTDPAYYESAQPAATAPGFYSRHPEAKDPSFSTTTPYNAYGTTAHPPPPPPSAATAPPPPHHHQHHPSQSSHPYDDYSGSYSSSLQQQQQQQQQH</sequence>
<feature type="compositionally biased region" description="Pro residues" evidence="3">
    <location>
        <begin position="385"/>
        <end position="400"/>
    </location>
</feature>
<dbReference type="GeneID" id="83215115"/>
<dbReference type="Gene3D" id="2.60.40.1390">
    <property type="entry name" value="NDT80 DNA-binding domain"/>
    <property type="match status" value="1"/>
</dbReference>
<name>A0AAD7XW33_9FUNG</name>
<comment type="caution">
    <text evidence="5">The sequence shown here is derived from an EMBL/GenBank/DDBJ whole genome shotgun (WGS) entry which is preliminary data.</text>
</comment>
<gene>
    <name evidence="5" type="ORF">O0I10_007707</name>
</gene>
<feature type="compositionally biased region" description="Low complexity" evidence="3">
    <location>
        <begin position="520"/>
        <end position="548"/>
    </location>
</feature>
<protein>
    <recommendedName>
        <fullName evidence="4">NDT80 domain-containing protein</fullName>
    </recommendedName>
</protein>
<dbReference type="PANTHER" id="PTHR35144:SF2">
    <property type="entry name" value="MEIOSIS-SPECIFIC TRANSCRIPTION FACTOR NDT80"/>
    <property type="match status" value="1"/>
</dbReference>
<feature type="DNA-binding region" description="NDT80" evidence="2">
    <location>
        <begin position="123"/>
        <end position="366"/>
    </location>
</feature>
<dbReference type="InterPro" id="IPR024061">
    <property type="entry name" value="NDT80_DNA-bd_dom"/>
</dbReference>
<feature type="compositionally biased region" description="Low complexity" evidence="3">
    <location>
        <begin position="105"/>
        <end position="115"/>
    </location>
</feature>
<feature type="compositionally biased region" description="Polar residues" evidence="3">
    <location>
        <begin position="483"/>
        <end position="494"/>
    </location>
</feature>
<dbReference type="AlphaFoldDB" id="A0AAD7XW33"/>
<organism evidence="5 6">
    <name type="scientific">Lichtheimia ornata</name>
    <dbReference type="NCBI Taxonomy" id="688661"/>
    <lineage>
        <taxon>Eukaryota</taxon>
        <taxon>Fungi</taxon>
        <taxon>Fungi incertae sedis</taxon>
        <taxon>Mucoromycota</taxon>
        <taxon>Mucoromycotina</taxon>
        <taxon>Mucoromycetes</taxon>
        <taxon>Mucorales</taxon>
        <taxon>Lichtheimiaceae</taxon>
        <taxon>Lichtheimia</taxon>
    </lineage>
</organism>
<dbReference type="GO" id="GO:0003700">
    <property type="term" value="F:DNA-binding transcription factor activity"/>
    <property type="evidence" value="ECO:0007669"/>
    <property type="project" value="UniProtKB-UniRule"/>
</dbReference>
<dbReference type="InterPro" id="IPR008967">
    <property type="entry name" value="p53-like_TF_DNA-bd_sf"/>
</dbReference>
<evidence type="ECO:0000256" key="2">
    <source>
        <dbReference type="PROSITE-ProRule" id="PRU00850"/>
    </source>
</evidence>
<dbReference type="GO" id="GO:0045944">
    <property type="term" value="P:positive regulation of transcription by RNA polymerase II"/>
    <property type="evidence" value="ECO:0007669"/>
    <property type="project" value="TreeGrafter"/>
</dbReference>
<evidence type="ECO:0000313" key="5">
    <source>
        <dbReference type="EMBL" id="KAJ8656630.1"/>
    </source>
</evidence>
<feature type="compositionally biased region" description="Low complexity" evidence="3">
    <location>
        <begin position="30"/>
        <end position="41"/>
    </location>
</feature>
<dbReference type="PRINTS" id="PR01217">
    <property type="entry name" value="PRICHEXTENSN"/>
</dbReference>
<reference evidence="5 6" key="1">
    <citation type="submission" date="2023-03" db="EMBL/GenBank/DDBJ databases">
        <title>Genome sequence of Lichtheimia ornata CBS 291.66.</title>
        <authorList>
            <person name="Mohabir J.T."/>
            <person name="Shea T.P."/>
            <person name="Kurbessoian T."/>
            <person name="Berby B."/>
            <person name="Fontaine J."/>
            <person name="Livny J."/>
            <person name="Gnirke A."/>
            <person name="Stajich J.E."/>
            <person name="Cuomo C.A."/>
        </authorList>
    </citation>
    <scope>NUCLEOTIDE SEQUENCE [LARGE SCALE GENOMIC DNA]</scope>
    <source>
        <strain evidence="5">CBS 291.66</strain>
    </source>
</reference>
<dbReference type="PANTHER" id="PTHR35144">
    <property type="entry name" value="MEIOSIS-SPECIFIC TRANSCRIPTION FACTOR NDT80"/>
    <property type="match status" value="1"/>
</dbReference>
<feature type="region of interest" description="Disordered" evidence="3">
    <location>
        <begin position="1"/>
        <end position="144"/>
    </location>
</feature>
<evidence type="ECO:0000259" key="4">
    <source>
        <dbReference type="PROSITE" id="PS51517"/>
    </source>
</evidence>
<dbReference type="GO" id="GO:0051321">
    <property type="term" value="P:meiotic cell cycle"/>
    <property type="evidence" value="ECO:0007669"/>
    <property type="project" value="TreeGrafter"/>
</dbReference>
<keyword evidence="6" id="KW-1185">Reference proteome</keyword>